<comment type="caution">
    <text evidence="8">The sequence shown here is derived from an EMBL/GenBank/DDBJ whole genome shotgun (WGS) entry which is preliminary data.</text>
</comment>
<comment type="subunit">
    <text evidence="3">Homotetramer.</text>
</comment>
<accession>A0A831ZY38</accession>
<dbReference type="PANTHER" id="PTHR21485">
    <property type="entry name" value="HAD SUPERFAMILY MEMBERS CMAS AND KDSC"/>
    <property type="match status" value="1"/>
</dbReference>
<dbReference type="SFLD" id="SFLDG01136">
    <property type="entry name" value="C1.6:_Phosphoserine_Phosphatas"/>
    <property type="match status" value="1"/>
</dbReference>
<dbReference type="InterPro" id="IPR010023">
    <property type="entry name" value="KdsC_fam"/>
</dbReference>
<dbReference type="Pfam" id="PF08282">
    <property type="entry name" value="Hydrolase_3"/>
    <property type="match status" value="1"/>
</dbReference>
<organism evidence="8">
    <name type="scientific">Desulfacinum infernum</name>
    <dbReference type="NCBI Taxonomy" id="35837"/>
    <lineage>
        <taxon>Bacteria</taxon>
        <taxon>Pseudomonadati</taxon>
        <taxon>Thermodesulfobacteriota</taxon>
        <taxon>Syntrophobacteria</taxon>
        <taxon>Syntrophobacterales</taxon>
        <taxon>Syntrophobacteraceae</taxon>
        <taxon>Desulfacinum</taxon>
    </lineage>
</organism>
<evidence type="ECO:0000256" key="1">
    <source>
        <dbReference type="ARBA" id="ARBA00001946"/>
    </source>
</evidence>
<reference evidence="8" key="1">
    <citation type="journal article" date="2020" name="mSystems">
        <title>Genome- and Community-Level Interaction Insights into Carbon Utilization and Element Cycling Functions of Hydrothermarchaeota in Hydrothermal Sediment.</title>
        <authorList>
            <person name="Zhou Z."/>
            <person name="Liu Y."/>
            <person name="Xu W."/>
            <person name="Pan J."/>
            <person name="Luo Z.H."/>
            <person name="Li M."/>
        </authorList>
    </citation>
    <scope>NUCLEOTIDE SEQUENCE [LARGE SCALE GENOMIC DNA]</scope>
    <source>
        <strain evidence="8">SpSt-456</strain>
    </source>
</reference>
<evidence type="ECO:0000256" key="4">
    <source>
        <dbReference type="ARBA" id="ARBA00022723"/>
    </source>
</evidence>
<dbReference type="SFLD" id="SFLDG01138">
    <property type="entry name" value="C1.6.2:_Deoxy-d-mannose-octulo"/>
    <property type="match status" value="1"/>
</dbReference>
<feature type="binding site" evidence="7">
    <location>
        <position position="29"/>
    </location>
    <ligand>
        <name>substrate</name>
    </ligand>
</feature>
<gene>
    <name evidence="8" type="ORF">ENS06_07665</name>
</gene>
<dbReference type="InterPro" id="IPR023214">
    <property type="entry name" value="HAD_sf"/>
</dbReference>
<keyword evidence="5" id="KW-0378">Hydrolase</keyword>
<evidence type="ECO:0000256" key="6">
    <source>
        <dbReference type="ARBA" id="ARBA00022842"/>
    </source>
</evidence>
<dbReference type="Gene3D" id="3.40.50.1000">
    <property type="entry name" value="HAD superfamily/HAD-like"/>
    <property type="match status" value="1"/>
</dbReference>
<dbReference type="SFLD" id="SFLDS00003">
    <property type="entry name" value="Haloacid_Dehalogenase"/>
    <property type="match status" value="1"/>
</dbReference>
<dbReference type="InterPro" id="IPR036412">
    <property type="entry name" value="HAD-like_sf"/>
</dbReference>
<sequence>MRDESSVVAVDEALKERILSVRLVIFDVDGVLTDGGITIHDDGSESKTFDVKDGHGIKLLQRCGLQAALISGRFCASVDHRAKGLGIEHVYQGIHRKVEAYEKIRAATGLEDRHMAYVGDDLIDIPVMRRVGFAVCVQDAVDHVKPYAHYVTKRPGGKGAAREICELILQVQGLWEGVTARYFQEDLG</sequence>
<protein>
    <submittedName>
        <fullName evidence="8">Phenylphosphate carboxylase subunit delta</fullName>
    </submittedName>
</protein>
<comment type="cofactor">
    <cofactor evidence="1 7">
        <name>Mg(2+)</name>
        <dbReference type="ChEBI" id="CHEBI:18420"/>
    </cofactor>
</comment>
<dbReference type="GO" id="GO:0016788">
    <property type="term" value="F:hydrolase activity, acting on ester bonds"/>
    <property type="evidence" value="ECO:0007669"/>
    <property type="project" value="InterPro"/>
</dbReference>
<dbReference type="FunFam" id="3.40.50.1000:FF:000029">
    <property type="entry name" value="3-deoxy-D-manno-octulosonate 8-phosphate phosphatase KdsC"/>
    <property type="match status" value="1"/>
</dbReference>
<dbReference type="GO" id="GO:0046872">
    <property type="term" value="F:metal ion binding"/>
    <property type="evidence" value="ECO:0007669"/>
    <property type="project" value="UniProtKB-KW"/>
</dbReference>
<name>A0A831ZY38_9BACT</name>
<dbReference type="NCBIfam" id="TIGR01670">
    <property type="entry name" value="KdsC-phosphatas"/>
    <property type="match status" value="1"/>
</dbReference>
<evidence type="ECO:0000256" key="7">
    <source>
        <dbReference type="PIRSR" id="PIRSR006118-2"/>
    </source>
</evidence>
<dbReference type="EMBL" id="DSTK01000022">
    <property type="protein sequence ID" value="HFK97187.1"/>
    <property type="molecule type" value="Genomic_DNA"/>
</dbReference>
<dbReference type="AlphaFoldDB" id="A0A831ZY38"/>
<evidence type="ECO:0000256" key="3">
    <source>
        <dbReference type="ARBA" id="ARBA00011881"/>
    </source>
</evidence>
<dbReference type="SUPFAM" id="SSF56784">
    <property type="entry name" value="HAD-like"/>
    <property type="match status" value="1"/>
</dbReference>
<feature type="binding site" evidence="7">
    <location>
        <position position="27"/>
    </location>
    <ligand>
        <name>Mg(2+)</name>
        <dbReference type="ChEBI" id="CHEBI:18420"/>
    </ligand>
</feature>
<dbReference type="InterPro" id="IPR050793">
    <property type="entry name" value="CMP-NeuNAc_synthase"/>
</dbReference>
<proteinExistence type="inferred from homology"/>
<keyword evidence="4 7" id="KW-0479">Metal-binding</keyword>
<dbReference type="PANTHER" id="PTHR21485:SF3">
    <property type="entry name" value="N-ACYLNEURAMINATE CYTIDYLYLTRANSFERASE"/>
    <property type="match status" value="1"/>
</dbReference>
<dbReference type="CDD" id="cd01630">
    <property type="entry name" value="HAD_KDO-like"/>
    <property type="match status" value="1"/>
</dbReference>
<comment type="similarity">
    <text evidence="2">Belongs to the KdsC family.</text>
</comment>
<keyword evidence="6 7" id="KW-0460">Magnesium</keyword>
<evidence type="ECO:0000313" key="8">
    <source>
        <dbReference type="EMBL" id="HFK97187.1"/>
    </source>
</evidence>
<evidence type="ECO:0000256" key="2">
    <source>
        <dbReference type="ARBA" id="ARBA00005893"/>
    </source>
</evidence>
<dbReference type="PIRSF" id="PIRSF006118">
    <property type="entry name" value="KDO8-P_Ptase"/>
    <property type="match status" value="1"/>
</dbReference>
<dbReference type="GO" id="GO:0008781">
    <property type="term" value="F:N-acylneuraminate cytidylyltransferase activity"/>
    <property type="evidence" value="ECO:0007669"/>
    <property type="project" value="TreeGrafter"/>
</dbReference>
<feature type="binding site" evidence="7">
    <location>
        <position position="120"/>
    </location>
    <ligand>
        <name>Mg(2+)</name>
        <dbReference type="ChEBI" id="CHEBI:18420"/>
    </ligand>
</feature>
<evidence type="ECO:0000256" key="5">
    <source>
        <dbReference type="ARBA" id="ARBA00022801"/>
    </source>
</evidence>